<proteinExistence type="predicted"/>
<keyword evidence="1" id="KW-1133">Transmembrane helix</keyword>
<reference evidence="2" key="2">
    <citation type="journal article" date="2021" name="PeerJ">
        <title>Extensive microbial diversity within the chicken gut microbiome revealed by metagenomics and culture.</title>
        <authorList>
            <person name="Gilroy R."/>
            <person name="Ravi A."/>
            <person name="Getino M."/>
            <person name="Pursley I."/>
            <person name="Horton D.L."/>
            <person name="Alikhan N.F."/>
            <person name="Baker D."/>
            <person name="Gharbi K."/>
            <person name="Hall N."/>
            <person name="Watson M."/>
            <person name="Adriaenssens E.M."/>
            <person name="Foster-Nyarko E."/>
            <person name="Jarju S."/>
            <person name="Secka A."/>
            <person name="Antonio M."/>
            <person name="Oren A."/>
            <person name="Chaudhuri R.R."/>
            <person name="La Ragione R."/>
            <person name="Hildebrand F."/>
            <person name="Pallen M.J."/>
        </authorList>
    </citation>
    <scope>NUCLEOTIDE SEQUENCE</scope>
    <source>
        <strain evidence="2">ChiSxjej2B14-6234</strain>
    </source>
</reference>
<gene>
    <name evidence="2" type="ORF">IAB73_10735</name>
</gene>
<protein>
    <recommendedName>
        <fullName evidence="4">DUF4179 domain-containing protein</fullName>
    </recommendedName>
</protein>
<dbReference type="EMBL" id="DVFJ01000037">
    <property type="protein sequence ID" value="HIQ72668.1"/>
    <property type="molecule type" value="Genomic_DNA"/>
</dbReference>
<keyword evidence="1" id="KW-0812">Transmembrane</keyword>
<dbReference type="AlphaFoldDB" id="A0A9D0ZBU6"/>
<evidence type="ECO:0000256" key="1">
    <source>
        <dbReference type="SAM" id="Phobius"/>
    </source>
</evidence>
<sequence length="394" mass="42526">MWNEARIREGLERKLSGLEASGERRARIRDAVATCQKEERTMKRKLSMALAAALALVAIAAAVAVAEGLNLFQLFGQRNERYARVAQEAALETAQPVQVEDERLGEVHAAIDGAYFDGLTLSVAFRIDNAAGCEAYTPTAEELAGMERTGAMLAAVAQDEPGAEVVAAFNEAAEAGKPGGYRRYSIVAGDHTLTDDGVDIPPSQADGRYTADGAYCEMRDFATPLPEAIRDRERLTLRIPLYRFETTVYFDGASWYMRTEREDAGTITAEVGRAQAQAQRMSGQARIGGATCTAEAEVSAMSAVLTVRSDMPLDSFLAAPPEGTDPADCWVTADVYDEDGALWRVQEVNAEATQVTFTLEGTGSLPDALKVYLYAAWEGGEPDLSGVESIELTR</sequence>
<evidence type="ECO:0000313" key="3">
    <source>
        <dbReference type="Proteomes" id="UP000886887"/>
    </source>
</evidence>
<dbReference type="Proteomes" id="UP000886887">
    <property type="component" value="Unassembled WGS sequence"/>
</dbReference>
<reference evidence="2" key="1">
    <citation type="submission" date="2020-10" db="EMBL/GenBank/DDBJ databases">
        <authorList>
            <person name="Gilroy R."/>
        </authorList>
    </citation>
    <scope>NUCLEOTIDE SEQUENCE</scope>
    <source>
        <strain evidence="2">ChiSxjej2B14-6234</strain>
    </source>
</reference>
<name>A0A9D0ZBU6_9FIRM</name>
<feature type="transmembrane region" description="Helical" evidence="1">
    <location>
        <begin position="46"/>
        <end position="66"/>
    </location>
</feature>
<evidence type="ECO:0000313" key="2">
    <source>
        <dbReference type="EMBL" id="HIQ72668.1"/>
    </source>
</evidence>
<accession>A0A9D0ZBU6</accession>
<organism evidence="2 3">
    <name type="scientific">Candidatus Onthenecus intestinigallinarum</name>
    <dbReference type="NCBI Taxonomy" id="2840875"/>
    <lineage>
        <taxon>Bacteria</taxon>
        <taxon>Bacillati</taxon>
        <taxon>Bacillota</taxon>
        <taxon>Clostridia</taxon>
        <taxon>Eubacteriales</taxon>
        <taxon>Candidatus Onthenecus</taxon>
    </lineage>
</organism>
<comment type="caution">
    <text evidence="2">The sequence shown here is derived from an EMBL/GenBank/DDBJ whole genome shotgun (WGS) entry which is preliminary data.</text>
</comment>
<keyword evidence="1" id="KW-0472">Membrane</keyword>
<evidence type="ECO:0008006" key="4">
    <source>
        <dbReference type="Google" id="ProtNLM"/>
    </source>
</evidence>